<gene>
    <name evidence="2" type="ORF">H9861_01970</name>
</gene>
<name>A0A9D1UW64_9LACO</name>
<reference evidence="2" key="1">
    <citation type="journal article" date="2021" name="PeerJ">
        <title>Extensive microbial diversity within the chicken gut microbiome revealed by metagenomics and culture.</title>
        <authorList>
            <person name="Gilroy R."/>
            <person name="Ravi A."/>
            <person name="Getino M."/>
            <person name="Pursley I."/>
            <person name="Horton D.L."/>
            <person name="Alikhan N.F."/>
            <person name="Baker D."/>
            <person name="Gharbi K."/>
            <person name="Hall N."/>
            <person name="Watson M."/>
            <person name="Adriaenssens E.M."/>
            <person name="Foster-Nyarko E."/>
            <person name="Jarju S."/>
            <person name="Secka A."/>
            <person name="Antonio M."/>
            <person name="Oren A."/>
            <person name="Chaudhuri R.R."/>
            <person name="La Ragione R."/>
            <person name="Hildebrand F."/>
            <person name="Pallen M.J."/>
        </authorList>
    </citation>
    <scope>NUCLEOTIDE SEQUENCE</scope>
    <source>
        <strain evidence="2">6627</strain>
    </source>
</reference>
<feature type="domain" description="Glycosyl transferase family 1" evidence="1">
    <location>
        <begin position="163"/>
        <end position="283"/>
    </location>
</feature>
<dbReference type="SUPFAM" id="SSF53756">
    <property type="entry name" value="UDP-Glycosyltransferase/glycogen phosphorylase"/>
    <property type="match status" value="1"/>
</dbReference>
<evidence type="ECO:0000259" key="1">
    <source>
        <dbReference type="Pfam" id="PF00534"/>
    </source>
</evidence>
<keyword evidence="2" id="KW-0328">Glycosyltransferase</keyword>
<keyword evidence="2" id="KW-0808">Transferase</keyword>
<dbReference type="GO" id="GO:0016757">
    <property type="term" value="F:glycosyltransferase activity"/>
    <property type="evidence" value="ECO:0007669"/>
    <property type="project" value="UniProtKB-KW"/>
</dbReference>
<dbReference type="AlphaFoldDB" id="A0A9D1UW64"/>
<evidence type="ECO:0000313" key="2">
    <source>
        <dbReference type="EMBL" id="HIX01501.1"/>
    </source>
</evidence>
<dbReference type="InterPro" id="IPR001296">
    <property type="entry name" value="Glyco_trans_1"/>
</dbReference>
<sequence>MKIGIIGYNLFAIGGTARSNINLMTELVRNNEVVYYFNYAYFTQKDIKKFINQHSLFEKVNFNSVINLFNRQHLPDDIDYLIITREDLFPLSKLLHELFPNAELIGEIHTPLPLLPQQLDGLADLSCVRVANQRIQRQFAQKYHYSNIFVQTVNAGHIHWNIKETKENTTNNFVISSRFAENQKDIMYALKLFNELHKRGAKQYHLFLKGTGPDKWKYKKYIKEHNLTQMISFTKQLPSNFVYLSTSRFETFGYSIMEAIANHHPVLAYVGDDKSIEQIYSAFPSITWFTKQNINDDIQKLIKISKFKITKEIYQEDLAEFNKLTCNKNYVQALFRHFSQFNKVQSTVCLSSEGLDNLKSQIEQKLGKMNPNIFKKIYYCLRKIPIFDQIFKLIH</sequence>
<reference evidence="2" key="2">
    <citation type="submission" date="2021-04" db="EMBL/GenBank/DDBJ databases">
        <authorList>
            <person name="Gilroy R."/>
        </authorList>
    </citation>
    <scope>NUCLEOTIDE SEQUENCE</scope>
    <source>
        <strain evidence="2">6627</strain>
    </source>
</reference>
<accession>A0A9D1UW64</accession>
<evidence type="ECO:0000313" key="3">
    <source>
        <dbReference type="Proteomes" id="UP000823963"/>
    </source>
</evidence>
<dbReference type="Pfam" id="PF00534">
    <property type="entry name" value="Glycos_transf_1"/>
    <property type="match status" value="1"/>
</dbReference>
<protein>
    <submittedName>
        <fullName evidence="2">Glycosyltransferase</fullName>
        <ecNumber evidence="2">2.4.-.-</ecNumber>
    </submittedName>
</protein>
<organism evidence="2 3">
    <name type="scientific">Candidatus Ligilactobacillus excrementigallinarum</name>
    <dbReference type="NCBI Taxonomy" id="2838641"/>
    <lineage>
        <taxon>Bacteria</taxon>
        <taxon>Bacillati</taxon>
        <taxon>Bacillota</taxon>
        <taxon>Bacilli</taxon>
        <taxon>Lactobacillales</taxon>
        <taxon>Lactobacillaceae</taxon>
        <taxon>Ligilactobacillus</taxon>
    </lineage>
</organism>
<dbReference type="EMBL" id="DXFP01000013">
    <property type="protein sequence ID" value="HIX01501.1"/>
    <property type="molecule type" value="Genomic_DNA"/>
</dbReference>
<comment type="caution">
    <text evidence="2">The sequence shown here is derived from an EMBL/GenBank/DDBJ whole genome shotgun (WGS) entry which is preliminary data.</text>
</comment>
<dbReference type="EC" id="2.4.-.-" evidence="2"/>
<dbReference type="Gene3D" id="3.40.50.2000">
    <property type="entry name" value="Glycogen Phosphorylase B"/>
    <property type="match status" value="1"/>
</dbReference>
<proteinExistence type="predicted"/>
<dbReference type="Proteomes" id="UP000823963">
    <property type="component" value="Unassembled WGS sequence"/>
</dbReference>